<evidence type="ECO:0000313" key="3">
    <source>
        <dbReference type="Proteomes" id="UP000298138"/>
    </source>
</evidence>
<organism evidence="2 3">
    <name type="scientific">Ascodesmis nigricans</name>
    <dbReference type="NCBI Taxonomy" id="341454"/>
    <lineage>
        <taxon>Eukaryota</taxon>
        <taxon>Fungi</taxon>
        <taxon>Dikarya</taxon>
        <taxon>Ascomycota</taxon>
        <taxon>Pezizomycotina</taxon>
        <taxon>Pezizomycetes</taxon>
        <taxon>Pezizales</taxon>
        <taxon>Ascodesmidaceae</taxon>
        <taxon>Ascodesmis</taxon>
    </lineage>
</organism>
<keyword evidence="1" id="KW-0732">Signal</keyword>
<dbReference type="AlphaFoldDB" id="A0A4S2MYK6"/>
<dbReference type="InParanoid" id="A0A4S2MYK6"/>
<dbReference type="Proteomes" id="UP000298138">
    <property type="component" value="Unassembled WGS sequence"/>
</dbReference>
<accession>A0A4S2MYK6</accession>
<reference evidence="2 3" key="1">
    <citation type="submission" date="2019-04" db="EMBL/GenBank/DDBJ databases">
        <title>Comparative genomics and transcriptomics to analyze fruiting body development in filamentous ascomycetes.</title>
        <authorList>
            <consortium name="DOE Joint Genome Institute"/>
            <person name="Lutkenhaus R."/>
            <person name="Traeger S."/>
            <person name="Breuer J."/>
            <person name="Kuo A."/>
            <person name="Lipzen A."/>
            <person name="Pangilinan J."/>
            <person name="Dilworth D."/>
            <person name="Sandor L."/>
            <person name="Poggeler S."/>
            <person name="Barry K."/>
            <person name="Grigoriev I.V."/>
            <person name="Nowrousian M."/>
        </authorList>
    </citation>
    <scope>NUCLEOTIDE SEQUENCE [LARGE SCALE GENOMIC DNA]</scope>
    <source>
        <strain evidence="2 3">CBS 389.68</strain>
    </source>
</reference>
<feature type="signal peptide" evidence="1">
    <location>
        <begin position="1"/>
        <end position="19"/>
    </location>
</feature>
<name>A0A4S2MYK6_9PEZI</name>
<evidence type="ECO:0000313" key="2">
    <source>
        <dbReference type="EMBL" id="TGZ81684.1"/>
    </source>
</evidence>
<evidence type="ECO:0000256" key="1">
    <source>
        <dbReference type="SAM" id="SignalP"/>
    </source>
</evidence>
<proteinExistence type="predicted"/>
<keyword evidence="3" id="KW-1185">Reference proteome</keyword>
<gene>
    <name evidence="2" type="ORF">EX30DRAFT_253406</name>
</gene>
<dbReference type="EMBL" id="ML220118">
    <property type="protein sequence ID" value="TGZ81684.1"/>
    <property type="molecule type" value="Genomic_DNA"/>
</dbReference>
<protein>
    <recommendedName>
        <fullName evidence="4">Secreted protein</fullName>
    </recommendedName>
</protein>
<sequence length="99" mass="11346">MTVRAFLSIIAILRDGTDCAPFISIHTDCRSTHPSVQHAQISVSLFARIHTQTAYQGDRREIPHAHACDGFWQPFCFNFTTTSHRSSLVRDHQYQDIQM</sequence>
<feature type="chain" id="PRO_5020436467" description="Secreted protein" evidence="1">
    <location>
        <begin position="20"/>
        <end position="99"/>
    </location>
</feature>
<evidence type="ECO:0008006" key="4">
    <source>
        <dbReference type="Google" id="ProtNLM"/>
    </source>
</evidence>